<feature type="transmembrane region" description="Helical" evidence="11">
    <location>
        <begin position="322"/>
        <end position="340"/>
    </location>
</feature>
<evidence type="ECO:0000256" key="11">
    <source>
        <dbReference type="SAM" id="Phobius"/>
    </source>
</evidence>
<dbReference type="SUPFAM" id="SSF81340">
    <property type="entry name" value="Clc chloride channel"/>
    <property type="match status" value="1"/>
</dbReference>
<dbReference type="InterPro" id="IPR050368">
    <property type="entry name" value="ClC-type_chloride_channel"/>
</dbReference>
<evidence type="ECO:0000256" key="9">
    <source>
        <dbReference type="ARBA" id="ARBA00023303"/>
    </source>
</evidence>
<dbReference type="InterPro" id="IPR000644">
    <property type="entry name" value="CBS_dom"/>
</dbReference>
<evidence type="ECO:0000256" key="7">
    <source>
        <dbReference type="ARBA" id="ARBA00023173"/>
    </source>
</evidence>
<dbReference type="Pfam" id="PF00571">
    <property type="entry name" value="CBS"/>
    <property type="match status" value="1"/>
</dbReference>
<feature type="domain" description="CBS" evidence="12">
    <location>
        <begin position="468"/>
        <end position="525"/>
    </location>
</feature>
<evidence type="ECO:0000256" key="10">
    <source>
        <dbReference type="PROSITE-ProRule" id="PRU00703"/>
    </source>
</evidence>
<dbReference type="SUPFAM" id="SSF54631">
    <property type="entry name" value="CBS-domain pair"/>
    <property type="match status" value="1"/>
</dbReference>
<keyword evidence="2" id="KW-0813">Transport</keyword>
<dbReference type="PANTHER" id="PTHR43427">
    <property type="entry name" value="CHLORIDE CHANNEL PROTEIN CLC-E"/>
    <property type="match status" value="1"/>
</dbReference>
<feature type="transmembrane region" description="Helical" evidence="11">
    <location>
        <begin position="272"/>
        <end position="290"/>
    </location>
</feature>
<dbReference type="InterPro" id="IPR046342">
    <property type="entry name" value="CBS_dom_sf"/>
</dbReference>
<feature type="transmembrane region" description="Helical" evidence="11">
    <location>
        <begin position="158"/>
        <end position="184"/>
    </location>
</feature>
<dbReference type="Gene3D" id="3.10.580.10">
    <property type="entry name" value="CBS-domain"/>
    <property type="match status" value="1"/>
</dbReference>
<comment type="caution">
    <text evidence="13">The sequence shown here is derived from an EMBL/GenBank/DDBJ whole genome shotgun (WGS) entry which is preliminary data.</text>
</comment>
<proteinExistence type="predicted"/>
<evidence type="ECO:0000256" key="4">
    <source>
        <dbReference type="ARBA" id="ARBA00022989"/>
    </source>
</evidence>
<evidence type="ECO:0000313" key="14">
    <source>
        <dbReference type="Proteomes" id="UP001596161"/>
    </source>
</evidence>
<keyword evidence="10" id="KW-0129">CBS domain</keyword>
<sequence>MRFNRKVAIPILWLRRHITKRQFILLSSVFVGLTAGIAAVILKSAVHFIYAFVTGGQFFEYKAQFLLLMPMLGLLLTVFYVQVFRNGKLGRGTSNVLYTISQKGSRVEKDKMYTHIITAALTGGFGGSAGLESPIVVTGSAIGSNYSRFYHLSFQDRTLLLACGAAAGISAAFSAPIAGVLFAIEVLLTEVTISAFTPLLLAAATGALCNRILLQEGALFYFNLKEPFHYENVPFYIGLGILCALVSVYYSRMAWKVEALFAKYKGNVYGKAISGGLLLGIMIFLFPPLFGEGYQSIKSLSTGDSSRLLAGSIFADWRFNEWAVLLFIGATGLMKVFAAMTTISSGGNGGNFAPSMFVGAYTGFFFSKLVNLLGLSHLPIGNFTMVGMAGIVSGVIHAPLTGIFLIAEITGGYQLMIPLMLVTAIAFALVKYIEPFSLDTKHLAARGHLHRVDKDKAVLKNLRIINLIETNYQTIKPETTLGELTQLIATNHQPIYPVLNEKEQLLGLVQVNNIREMLFKPELYEARRAAEMMVLPLTVVHKTEDMSTVMQKFDETNALLLPVTHNTKFVGFISKSGVFTRYRKLLIKYSQE</sequence>
<dbReference type="Proteomes" id="UP001596161">
    <property type="component" value="Unassembled WGS sequence"/>
</dbReference>
<dbReference type="PROSITE" id="PS51371">
    <property type="entry name" value="CBS"/>
    <property type="match status" value="1"/>
</dbReference>
<evidence type="ECO:0000256" key="1">
    <source>
        <dbReference type="ARBA" id="ARBA00004141"/>
    </source>
</evidence>
<dbReference type="RefSeq" id="WP_378017158.1">
    <property type="nucleotide sequence ID" value="NZ_JBHSKT010000004.1"/>
</dbReference>
<keyword evidence="14" id="KW-1185">Reference proteome</keyword>
<dbReference type="PRINTS" id="PR00762">
    <property type="entry name" value="CLCHANNEL"/>
</dbReference>
<evidence type="ECO:0000256" key="6">
    <source>
        <dbReference type="ARBA" id="ARBA00023136"/>
    </source>
</evidence>
<dbReference type="CDD" id="cd00400">
    <property type="entry name" value="Voltage_gated_ClC"/>
    <property type="match status" value="1"/>
</dbReference>
<protein>
    <submittedName>
        <fullName evidence="13">Chloride channel protein</fullName>
    </submittedName>
</protein>
<evidence type="ECO:0000256" key="5">
    <source>
        <dbReference type="ARBA" id="ARBA00023065"/>
    </source>
</evidence>
<dbReference type="InterPro" id="IPR014743">
    <property type="entry name" value="Cl-channel_core"/>
</dbReference>
<keyword evidence="6 11" id="KW-0472">Membrane</keyword>
<organism evidence="13 14">
    <name type="scientific">Adhaeribacter terreus</name>
    <dbReference type="NCBI Taxonomy" id="529703"/>
    <lineage>
        <taxon>Bacteria</taxon>
        <taxon>Pseudomonadati</taxon>
        <taxon>Bacteroidota</taxon>
        <taxon>Cytophagia</taxon>
        <taxon>Cytophagales</taxon>
        <taxon>Hymenobacteraceae</taxon>
        <taxon>Adhaeribacter</taxon>
    </lineage>
</organism>
<feature type="transmembrane region" description="Helical" evidence="11">
    <location>
        <begin position="65"/>
        <end position="84"/>
    </location>
</feature>
<feature type="transmembrane region" description="Helical" evidence="11">
    <location>
        <begin position="413"/>
        <end position="433"/>
    </location>
</feature>
<gene>
    <name evidence="13" type="ORF">ACFPIB_09245</name>
</gene>
<accession>A0ABW0EC53</accession>
<dbReference type="PANTHER" id="PTHR43427:SF6">
    <property type="entry name" value="CHLORIDE CHANNEL PROTEIN CLC-E"/>
    <property type="match status" value="1"/>
</dbReference>
<evidence type="ECO:0000313" key="13">
    <source>
        <dbReference type="EMBL" id="MFC5270793.1"/>
    </source>
</evidence>
<feature type="transmembrane region" description="Helical" evidence="11">
    <location>
        <begin position="196"/>
        <end position="214"/>
    </location>
</feature>
<feature type="transmembrane region" description="Helical" evidence="11">
    <location>
        <begin position="235"/>
        <end position="252"/>
    </location>
</feature>
<keyword evidence="7" id="KW-0869">Chloride channel</keyword>
<dbReference type="Pfam" id="PF00654">
    <property type="entry name" value="Voltage_CLC"/>
    <property type="match status" value="1"/>
</dbReference>
<evidence type="ECO:0000256" key="3">
    <source>
        <dbReference type="ARBA" id="ARBA00022692"/>
    </source>
</evidence>
<dbReference type="Gene3D" id="1.10.3080.10">
    <property type="entry name" value="Clc chloride channel"/>
    <property type="match status" value="1"/>
</dbReference>
<reference evidence="14" key="1">
    <citation type="journal article" date="2019" name="Int. J. Syst. Evol. Microbiol.">
        <title>The Global Catalogue of Microorganisms (GCM) 10K type strain sequencing project: providing services to taxonomists for standard genome sequencing and annotation.</title>
        <authorList>
            <consortium name="The Broad Institute Genomics Platform"/>
            <consortium name="The Broad Institute Genome Sequencing Center for Infectious Disease"/>
            <person name="Wu L."/>
            <person name="Ma J."/>
        </authorList>
    </citation>
    <scope>NUCLEOTIDE SEQUENCE [LARGE SCALE GENOMIC DNA]</scope>
    <source>
        <strain evidence="14">KACC 12602</strain>
    </source>
</reference>
<feature type="transmembrane region" description="Helical" evidence="11">
    <location>
        <begin position="23"/>
        <end position="53"/>
    </location>
</feature>
<comment type="subcellular location">
    <subcellularLocation>
        <location evidence="1">Membrane</location>
        <topology evidence="1">Multi-pass membrane protein</topology>
    </subcellularLocation>
</comment>
<dbReference type="InterPro" id="IPR001807">
    <property type="entry name" value="ClC"/>
</dbReference>
<feature type="transmembrane region" description="Helical" evidence="11">
    <location>
        <begin position="352"/>
        <end position="373"/>
    </location>
</feature>
<keyword evidence="8" id="KW-0868">Chloride</keyword>
<feature type="transmembrane region" description="Helical" evidence="11">
    <location>
        <begin position="385"/>
        <end position="407"/>
    </location>
</feature>
<keyword evidence="4 11" id="KW-1133">Transmembrane helix</keyword>
<keyword evidence="9" id="KW-0407">Ion channel</keyword>
<keyword evidence="3 11" id="KW-0812">Transmembrane</keyword>
<name>A0ABW0EC53_9BACT</name>
<evidence type="ECO:0000259" key="12">
    <source>
        <dbReference type="PROSITE" id="PS51371"/>
    </source>
</evidence>
<evidence type="ECO:0000256" key="2">
    <source>
        <dbReference type="ARBA" id="ARBA00022448"/>
    </source>
</evidence>
<dbReference type="EMBL" id="JBHSKT010000004">
    <property type="protein sequence ID" value="MFC5270793.1"/>
    <property type="molecule type" value="Genomic_DNA"/>
</dbReference>
<keyword evidence="5" id="KW-0406">Ion transport</keyword>
<evidence type="ECO:0000256" key="8">
    <source>
        <dbReference type="ARBA" id="ARBA00023214"/>
    </source>
</evidence>